<proteinExistence type="predicted"/>
<dbReference type="Proteomes" id="UP000283530">
    <property type="component" value="Unassembled WGS sequence"/>
</dbReference>
<comment type="caution">
    <text evidence="1">The sequence shown here is derived from an EMBL/GenBank/DDBJ whole genome shotgun (WGS) entry which is preliminary data.</text>
</comment>
<sequence>MDIGVFWSSVVMLVVPGPDTSPVAPAGLAAPPAPAEETAPVASNTIAASPLGHKWASLARPFGSKPAANDVIGIDLGTDKD</sequence>
<gene>
    <name evidence="1" type="ORF">CKAN_01362200</name>
</gene>
<name>A0A443P263_9MAGN</name>
<evidence type="ECO:0000313" key="2">
    <source>
        <dbReference type="Proteomes" id="UP000283530"/>
    </source>
</evidence>
<dbReference type="EMBL" id="QPKB01000005">
    <property type="protein sequence ID" value="RWR84796.1"/>
    <property type="molecule type" value="Genomic_DNA"/>
</dbReference>
<dbReference type="OrthoDB" id="2401965at2759"/>
<evidence type="ECO:0000313" key="1">
    <source>
        <dbReference type="EMBL" id="RWR84796.1"/>
    </source>
</evidence>
<organism evidence="1 2">
    <name type="scientific">Cinnamomum micranthum f. kanehirae</name>
    <dbReference type="NCBI Taxonomy" id="337451"/>
    <lineage>
        <taxon>Eukaryota</taxon>
        <taxon>Viridiplantae</taxon>
        <taxon>Streptophyta</taxon>
        <taxon>Embryophyta</taxon>
        <taxon>Tracheophyta</taxon>
        <taxon>Spermatophyta</taxon>
        <taxon>Magnoliopsida</taxon>
        <taxon>Magnoliidae</taxon>
        <taxon>Laurales</taxon>
        <taxon>Lauraceae</taxon>
        <taxon>Cinnamomum</taxon>
    </lineage>
</organism>
<accession>A0A443P263</accession>
<reference evidence="1 2" key="1">
    <citation type="journal article" date="2019" name="Nat. Plants">
        <title>Stout camphor tree genome fills gaps in understanding of flowering plant genome evolution.</title>
        <authorList>
            <person name="Chaw S.M."/>
            <person name="Liu Y.C."/>
            <person name="Wu Y.W."/>
            <person name="Wang H.Y."/>
            <person name="Lin C.I."/>
            <person name="Wu C.S."/>
            <person name="Ke H.M."/>
            <person name="Chang L.Y."/>
            <person name="Hsu C.Y."/>
            <person name="Yang H.T."/>
            <person name="Sudianto E."/>
            <person name="Hsu M.H."/>
            <person name="Wu K.P."/>
            <person name="Wang L.N."/>
            <person name="Leebens-Mack J.H."/>
            <person name="Tsai I.J."/>
        </authorList>
    </citation>
    <scope>NUCLEOTIDE SEQUENCE [LARGE SCALE GENOMIC DNA]</scope>
    <source>
        <strain evidence="2">cv. Chaw 1501</strain>
        <tissue evidence="1">Young leaves</tissue>
    </source>
</reference>
<keyword evidence="2" id="KW-1185">Reference proteome</keyword>
<dbReference type="AlphaFoldDB" id="A0A443P263"/>
<protein>
    <submittedName>
        <fullName evidence="1">Uncharacterized protein</fullName>
    </submittedName>
</protein>